<proteinExistence type="predicted"/>
<dbReference type="RefSeq" id="WP_115558449.1">
    <property type="nucleotide sequence ID" value="NZ_CP031376.1"/>
</dbReference>
<dbReference type="EMBL" id="CP031376">
    <property type="protein sequence ID" value="AXK51554.1"/>
    <property type="molecule type" value="Genomic_DNA"/>
</dbReference>
<dbReference type="AlphaFoldDB" id="A0A345Z4M5"/>
<feature type="chain" id="PRO_5016666552" evidence="1">
    <location>
        <begin position="31"/>
        <end position="553"/>
    </location>
</feature>
<name>A0A345Z4M5_9MOLU</name>
<gene>
    <name evidence="2" type="ORF">SALLE_v1c08840</name>
</gene>
<dbReference type="KEGG" id="salx:SALLE_v1c08840"/>
<feature type="signal peptide" evidence="1">
    <location>
        <begin position="1"/>
        <end position="30"/>
    </location>
</feature>
<keyword evidence="3" id="KW-1185">Reference proteome</keyword>
<organism evidence="2 3">
    <name type="scientific">Spiroplasma alleghenense</name>
    <dbReference type="NCBI Taxonomy" id="216931"/>
    <lineage>
        <taxon>Bacteria</taxon>
        <taxon>Bacillati</taxon>
        <taxon>Mycoplasmatota</taxon>
        <taxon>Mollicutes</taxon>
        <taxon>Entomoplasmatales</taxon>
        <taxon>Spiroplasmataceae</taxon>
        <taxon>Spiroplasma</taxon>
    </lineage>
</organism>
<evidence type="ECO:0000313" key="3">
    <source>
        <dbReference type="Proteomes" id="UP000254792"/>
    </source>
</evidence>
<reference evidence="2 3" key="1">
    <citation type="submission" date="2018-07" db="EMBL/GenBank/DDBJ databases">
        <title>Complete genome sequence of Spiroplasma alleghenense PLHS-1 (ATCC 51752).</title>
        <authorList>
            <person name="Chou L."/>
            <person name="Lee T.-Y."/>
            <person name="Tsai Y.-M."/>
            <person name="Kuo C.-H."/>
        </authorList>
    </citation>
    <scope>NUCLEOTIDE SEQUENCE [LARGE SCALE GENOMIC DNA]</scope>
    <source>
        <strain evidence="2 3">PLHS-1</strain>
    </source>
</reference>
<evidence type="ECO:0000313" key="2">
    <source>
        <dbReference type="EMBL" id="AXK51554.1"/>
    </source>
</evidence>
<dbReference type="Proteomes" id="UP000254792">
    <property type="component" value="Chromosome"/>
</dbReference>
<protein>
    <submittedName>
        <fullName evidence="2">Uncharacterized protein</fullName>
    </submittedName>
</protein>
<evidence type="ECO:0000256" key="1">
    <source>
        <dbReference type="SAM" id="SignalP"/>
    </source>
</evidence>
<accession>A0A345Z4M5</accession>
<keyword evidence="1" id="KW-0732">Signal</keyword>
<sequence>MKIRKRKKTYIWLGVIGSLVLVSSSSAVLANSLSHNNNFRIRLKNNYNFTSNQQVISAFQKADIEEEIIAQYLNELENVSGDSFNKSVSKNGDFVDVNLQIQNEISSRLVTRKYSEGQVREQIGFVKNILFQNILAYENLVSSDDYDQIMKIEFFKYNFDEWSNLNNVEKYKYIYDYRETLILVLQNLVKTKEIKQELMKIEFEENLAEISKNKERIEIIEEETKDADNSIREVNMEIKNIENLDNTLINEIDLSNNNFQDITSKYAWTMTKGCITIGLTTWSIFWPPASFTALASGKFFENAANDFKDAISYSEFFWEKSLDNLSKELKKFEKSLNLTNRFIKNSELSDLYKNVLDNTIKNVKKALRLFNIFITAVTMGYFTDHYCELKKEFKSTTKTIESQSLSTSKDEIGELTSRIKAFDNIIFNLLSEKNNLNYQNKIMKTKNNEIELFNQEIEENFIDIGEKFSFGNLIQESDFMNEKKSSNINNFTKSELTKIYVNSRRDLEESIKNLKIKLEIFNLDYTYNDRLYWKTIFEDIFNQNINILSNLFY</sequence>